<dbReference type="InterPro" id="IPR043508">
    <property type="entry name" value="Bromo_Brdt_I"/>
</dbReference>
<dbReference type="KEGG" id="gacu:117558991"/>
<dbReference type="GO" id="GO:0005634">
    <property type="term" value="C:nucleus"/>
    <property type="evidence" value="ECO:0007669"/>
    <property type="project" value="TreeGrafter"/>
</dbReference>
<dbReference type="InterPro" id="IPR031354">
    <property type="entry name" value="BRD4_CDT"/>
</dbReference>
<feature type="domain" description="Bromo" evidence="7">
    <location>
        <begin position="43"/>
        <end position="115"/>
    </location>
</feature>
<evidence type="ECO:0000256" key="2">
    <source>
        <dbReference type="ARBA" id="ARBA00022853"/>
    </source>
</evidence>
<evidence type="ECO:0000256" key="4">
    <source>
        <dbReference type="ARBA" id="ARBA00044509"/>
    </source>
</evidence>
<keyword evidence="9" id="KW-1185">Reference proteome</keyword>
<dbReference type="GO" id="GO:0006338">
    <property type="term" value="P:chromatin remodeling"/>
    <property type="evidence" value="ECO:0007669"/>
    <property type="project" value="TreeGrafter"/>
</dbReference>
<feature type="region of interest" description="Disordered" evidence="6">
    <location>
        <begin position="699"/>
        <end position="719"/>
    </location>
</feature>
<organism evidence="9 10">
    <name type="scientific">Gymnodraco acuticeps</name>
    <name type="common">Antarctic dragonfish</name>
    <dbReference type="NCBI Taxonomy" id="8218"/>
    <lineage>
        <taxon>Eukaryota</taxon>
        <taxon>Metazoa</taxon>
        <taxon>Chordata</taxon>
        <taxon>Craniata</taxon>
        <taxon>Vertebrata</taxon>
        <taxon>Euteleostomi</taxon>
        <taxon>Actinopterygii</taxon>
        <taxon>Neopterygii</taxon>
        <taxon>Teleostei</taxon>
        <taxon>Neoteleostei</taxon>
        <taxon>Acanthomorphata</taxon>
        <taxon>Eupercaria</taxon>
        <taxon>Perciformes</taxon>
        <taxon>Notothenioidei</taxon>
        <taxon>Bathydraconidae</taxon>
        <taxon>Gymnodraco</taxon>
    </lineage>
</organism>
<feature type="compositionally biased region" description="Low complexity" evidence="6">
    <location>
        <begin position="634"/>
        <end position="653"/>
    </location>
</feature>
<accession>A0A6P8VZT0</accession>
<feature type="compositionally biased region" description="Basic residues" evidence="6">
    <location>
        <begin position="443"/>
        <end position="454"/>
    </location>
</feature>
<feature type="compositionally biased region" description="Basic and acidic residues" evidence="6">
    <location>
        <begin position="903"/>
        <end position="916"/>
    </location>
</feature>
<feature type="domain" description="NET" evidence="8">
    <location>
        <begin position="499"/>
        <end position="581"/>
    </location>
</feature>
<dbReference type="PANTHER" id="PTHR22880:SF225">
    <property type="entry name" value="BROMODOMAIN-CONTAINING PROTEIN BET-1-RELATED"/>
    <property type="match status" value="1"/>
</dbReference>
<dbReference type="InterPro" id="IPR043509">
    <property type="entry name" value="Bromo_Brdt_II"/>
</dbReference>
<gene>
    <name evidence="10 11" type="primary">brdt</name>
</gene>
<dbReference type="PROSITE" id="PS50014">
    <property type="entry name" value="BROMODOMAIN_2"/>
    <property type="match status" value="2"/>
</dbReference>
<dbReference type="GeneID" id="117558991"/>
<dbReference type="PROSITE" id="PS51525">
    <property type="entry name" value="NET"/>
    <property type="match status" value="1"/>
</dbReference>
<evidence type="ECO:0000259" key="7">
    <source>
        <dbReference type="PROSITE" id="PS50014"/>
    </source>
</evidence>
<feature type="compositionally biased region" description="Basic and acidic residues" evidence="6">
    <location>
        <begin position="858"/>
        <end position="876"/>
    </location>
</feature>
<dbReference type="Gene3D" id="1.20.920.10">
    <property type="entry name" value="Bromodomain-like"/>
    <property type="match status" value="2"/>
</dbReference>
<feature type="domain" description="Bromo" evidence="7">
    <location>
        <begin position="280"/>
        <end position="352"/>
    </location>
</feature>
<evidence type="ECO:0000313" key="11">
    <source>
        <dbReference type="RefSeq" id="XP_034091461.1"/>
    </source>
</evidence>
<dbReference type="InterPro" id="IPR027353">
    <property type="entry name" value="NET_dom"/>
</dbReference>
<feature type="compositionally biased region" description="Basic and acidic residues" evidence="6">
    <location>
        <begin position="666"/>
        <end position="676"/>
    </location>
</feature>
<keyword evidence="3 5" id="KW-0103">Bromodomain</keyword>
<comment type="similarity">
    <text evidence="4">Belongs to the BET family.</text>
</comment>
<dbReference type="SMART" id="SM00297">
    <property type="entry name" value="BROMO"/>
    <property type="match status" value="2"/>
</dbReference>
<dbReference type="InterPro" id="IPR038336">
    <property type="entry name" value="NET_sf"/>
</dbReference>
<dbReference type="Pfam" id="PF17105">
    <property type="entry name" value="BRD4_CDT"/>
    <property type="match status" value="1"/>
</dbReference>
<feature type="region of interest" description="Disordered" evidence="6">
    <location>
        <begin position="858"/>
        <end position="957"/>
    </location>
</feature>
<evidence type="ECO:0000313" key="10">
    <source>
        <dbReference type="RefSeq" id="XP_034091460.1"/>
    </source>
</evidence>
<protein>
    <submittedName>
        <fullName evidence="10 11">Bromodomain testis-specific protein</fullName>
    </submittedName>
</protein>
<dbReference type="FunFam" id="1.20.1270.220:FF:000001">
    <property type="entry name" value="bromodomain-containing protein 2 isoform X1"/>
    <property type="match status" value="1"/>
</dbReference>
<dbReference type="CDD" id="cd05498">
    <property type="entry name" value="Bromo_Brdt_II_like"/>
    <property type="match status" value="1"/>
</dbReference>
<dbReference type="PRINTS" id="PR00503">
    <property type="entry name" value="BROMODOMAIN"/>
</dbReference>
<dbReference type="FunFam" id="1.20.920.10:FF:000002">
    <property type="entry name" value="Bromodomain-containing protein 4"/>
    <property type="match status" value="1"/>
</dbReference>
<dbReference type="GO" id="GO:0006355">
    <property type="term" value="P:regulation of DNA-templated transcription"/>
    <property type="evidence" value="ECO:0007669"/>
    <property type="project" value="TreeGrafter"/>
</dbReference>
<feature type="compositionally biased region" description="Polar residues" evidence="6">
    <location>
        <begin position="920"/>
        <end position="932"/>
    </location>
</feature>
<dbReference type="Pfam" id="PF00439">
    <property type="entry name" value="Bromodomain"/>
    <property type="match status" value="2"/>
</dbReference>
<feature type="compositionally biased region" description="Low complexity" evidence="6">
    <location>
        <begin position="391"/>
        <end position="416"/>
    </location>
</feature>
<dbReference type="PANTHER" id="PTHR22880">
    <property type="entry name" value="FALZ-RELATED BROMODOMAIN-CONTAINING PROTEINS"/>
    <property type="match status" value="1"/>
</dbReference>
<dbReference type="SUPFAM" id="SSF47370">
    <property type="entry name" value="Bromodomain"/>
    <property type="match status" value="2"/>
</dbReference>
<evidence type="ECO:0000259" key="8">
    <source>
        <dbReference type="PROSITE" id="PS51525"/>
    </source>
</evidence>
<evidence type="ECO:0000256" key="5">
    <source>
        <dbReference type="PROSITE-ProRule" id="PRU00035"/>
    </source>
</evidence>
<dbReference type="InterPro" id="IPR050935">
    <property type="entry name" value="Bromo_chromatin_reader"/>
</dbReference>
<dbReference type="InterPro" id="IPR001487">
    <property type="entry name" value="Bromodomain"/>
</dbReference>
<dbReference type="InterPro" id="IPR018359">
    <property type="entry name" value="Bromodomain_CS"/>
</dbReference>
<proteinExistence type="inferred from homology"/>
<keyword evidence="2" id="KW-0156">Chromatin regulator</keyword>
<evidence type="ECO:0000256" key="3">
    <source>
        <dbReference type="ARBA" id="ARBA00023117"/>
    </source>
</evidence>
<dbReference type="InterPro" id="IPR036427">
    <property type="entry name" value="Bromodomain-like_sf"/>
</dbReference>
<feature type="region of interest" description="Disordered" evidence="6">
    <location>
        <begin position="1"/>
        <end position="26"/>
    </location>
</feature>
<evidence type="ECO:0000256" key="1">
    <source>
        <dbReference type="ARBA" id="ARBA00022737"/>
    </source>
</evidence>
<dbReference type="AlphaFoldDB" id="A0A6P8VZT0"/>
<evidence type="ECO:0000256" key="6">
    <source>
        <dbReference type="SAM" id="MobiDB-lite"/>
    </source>
</evidence>
<dbReference type="RefSeq" id="XP_034091461.1">
    <property type="nucleotide sequence ID" value="XM_034235570.1"/>
</dbReference>
<dbReference type="RefSeq" id="XP_034091460.1">
    <property type="nucleotide sequence ID" value="XM_034235569.1"/>
</dbReference>
<keyword evidence="1" id="KW-0677">Repeat</keyword>
<dbReference type="FunFam" id="1.20.920.10:FF:000003">
    <property type="entry name" value="Bromodomain-containing protein 2"/>
    <property type="match status" value="1"/>
</dbReference>
<dbReference type="Proteomes" id="UP000515161">
    <property type="component" value="Unplaced"/>
</dbReference>
<feature type="compositionally biased region" description="Basic and acidic residues" evidence="6">
    <location>
        <begin position="933"/>
        <end position="951"/>
    </location>
</feature>
<dbReference type="CTD" id="676"/>
<dbReference type="OrthoDB" id="21449at2759"/>
<feature type="region of interest" description="Disordered" evidence="6">
    <location>
        <begin position="384"/>
        <end position="416"/>
    </location>
</feature>
<sequence>MAFRVSPTVNGNPPPPEVINPKNPGRDTNQLQYLEKVVIKALWKHNFSWPFRQPVDAVALGLPDYYTIITKPMDLTTIEKRLQNKYYCGALDCVQDFNNMFTNCYMYNRPGDDIVLMAQTLEKLFLQKLSDMPKEAFELTANNTKEPVKGRKTHTAHAGSVKHRSLMSEVVLQQTVTVIPTDVPKCIPPNQLSLQIDPTVKKGFKRKADPTSSTTSVICRREESLSEKHSAPCALLSRRGSGRPIKPPLKKDLPTCESKVRLSEQLRFCNDMLKEMLSKRHYAYAWPFYTPVDAVSLGLHDYHDIIKQPMDLGKIRKKMDQREYEKAKEFAADVRLMFSNCYKYNPPSHEVVYMARKLQDVFEARYLKVPEGVDVCPIPRQQLDKGKAERVGSVSTSASSESDSSSEAESSSGEVSVQLANLEEQLEAVRDELKRLAQEPVMKHKKKAKLKKEKKAKEKDIARLKHISSKYKSMVEKLANRKSSTLHGNRHNIHGVPLTCEDEVPSIPVTYQEKRQLKSDVDKLPGDKLGKLVKIIHARENCLQDSSLEEIEVDFEMLKPSTLRALQRFVAACLRKVNKKACKTKLVTGGMQSGKLKNACTSQVASKEQHFIKNKQQPPKVMAVPDPGWLPRLSASSSSGSSSSDSSSNSDGSVLDTVPKTKKQKSKDSCQKVKTEVTRTACGKQLSLMKDLTKASLKTCQPPRAGQSAKAETKGHPTYNNKDWTFDKMTLSPPDLSALLSPMASPGVLLDWTAARFEPGPVLSPLAASPLHPREDTRSNFRYAEDLPAQLINVPYTNTASKSAEEGKKEIPQKDIVLKNAESWAKLVRQSITATAIKSSKESFKQFRKVAQKKEELEKALKKKQTEDNKEREAPEKSSLPGPCEADTNLQPIGEDPESPESVCRETLDAIKDVELQKSPVETQPLSTQSTVDMRREMARRKEQERRRREAMSGIDMSLQRDIMTSFELALD</sequence>
<dbReference type="Pfam" id="PF17035">
    <property type="entry name" value="BET"/>
    <property type="match status" value="1"/>
</dbReference>
<name>A0A6P8VZT0_GYMAC</name>
<feature type="region of interest" description="Disordered" evidence="6">
    <location>
        <begin position="609"/>
        <end position="676"/>
    </location>
</feature>
<dbReference type="Gene3D" id="1.20.1270.220">
    <property type="match status" value="1"/>
</dbReference>
<dbReference type="PROSITE" id="PS00633">
    <property type="entry name" value="BROMODOMAIN_1"/>
    <property type="match status" value="2"/>
</dbReference>
<feature type="region of interest" description="Disordered" evidence="6">
    <location>
        <begin position="437"/>
        <end position="459"/>
    </location>
</feature>
<dbReference type="CDD" id="cd05497">
    <property type="entry name" value="Bromo_Brdt_I_like"/>
    <property type="match status" value="1"/>
</dbReference>
<reference evidence="10 11" key="1">
    <citation type="submission" date="2025-04" db="UniProtKB">
        <authorList>
            <consortium name="RefSeq"/>
        </authorList>
    </citation>
    <scope>IDENTIFICATION</scope>
</reference>
<evidence type="ECO:0000313" key="9">
    <source>
        <dbReference type="Proteomes" id="UP000515161"/>
    </source>
</evidence>
<dbReference type="GO" id="GO:0000785">
    <property type="term" value="C:chromatin"/>
    <property type="evidence" value="ECO:0007669"/>
    <property type="project" value="TreeGrafter"/>
</dbReference>